<dbReference type="Gene3D" id="3.10.580.20">
    <property type="match status" value="1"/>
</dbReference>
<feature type="domain" description="CBS" evidence="10">
    <location>
        <begin position="742"/>
        <end position="800"/>
    </location>
</feature>
<dbReference type="Pfam" id="PF00571">
    <property type="entry name" value="CBS"/>
    <property type="match status" value="2"/>
</dbReference>
<feature type="domain" description="CBS" evidence="10">
    <location>
        <begin position="646"/>
        <end position="715"/>
    </location>
</feature>
<dbReference type="SMART" id="SM00116">
    <property type="entry name" value="CBS"/>
    <property type="match status" value="2"/>
</dbReference>
<organism evidence="11 12">
    <name type="scientific">Parthenolecanium corni</name>
    <dbReference type="NCBI Taxonomy" id="536013"/>
    <lineage>
        <taxon>Eukaryota</taxon>
        <taxon>Metazoa</taxon>
        <taxon>Ecdysozoa</taxon>
        <taxon>Arthropoda</taxon>
        <taxon>Hexapoda</taxon>
        <taxon>Insecta</taxon>
        <taxon>Pterygota</taxon>
        <taxon>Neoptera</taxon>
        <taxon>Paraneoptera</taxon>
        <taxon>Hemiptera</taxon>
        <taxon>Sternorrhyncha</taxon>
        <taxon>Coccoidea</taxon>
        <taxon>Coccidae</taxon>
        <taxon>Parthenolecanium</taxon>
    </lineage>
</organism>
<keyword evidence="4 9" id="KW-1133">Transmembrane helix</keyword>
<evidence type="ECO:0000256" key="3">
    <source>
        <dbReference type="ARBA" id="ARBA00022692"/>
    </source>
</evidence>
<dbReference type="FunFam" id="1.10.3080.10:FF:000011">
    <property type="entry name" value="Chloride channel protein"/>
    <property type="match status" value="1"/>
</dbReference>
<evidence type="ECO:0000256" key="9">
    <source>
        <dbReference type="RuleBase" id="RU361221"/>
    </source>
</evidence>
<evidence type="ECO:0000313" key="12">
    <source>
        <dbReference type="Proteomes" id="UP001367676"/>
    </source>
</evidence>
<evidence type="ECO:0000256" key="5">
    <source>
        <dbReference type="ARBA" id="ARBA00023065"/>
    </source>
</evidence>
<evidence type="ECO:0000256" key="8">
    <source>
        <dbReference type="PROSITE-ProRule" id="PRU00703"/>
    </source>
</evidence>
<feature type="transmembrane region" description="Helical" evidence="9">
    <location>
        <begin position="412"/>
        <end position="432"/>
    </location>
</feature>
<comment type="similarity">
    <text evidence="9">Belongs to the chloride channel (TC 2.A.49) family.</text>
</comment>
<feature type="transmembrane region" description="Helical" evidence="9">
    <location>
        <begin position="274"/>
        <end position="290"/>
    </location>
</feature>
<keyword evidence="3 9" id="KW-0812">Transmembrane</keyword>
<feature type="transmembrane region" description="Helical" evidence="9">
    <location>
        <begin position="249"/>
        <end position="268"/>
    </location>
</feature>
<protein>
    <recommendedName>
        <fullName evidence="9">Chloride channel protein</fullName>
    </recommendedName>
</protein>
<dbReference type="InterPro" id="IPR001807">
    <property type="entry name" value="ClC"/>
</dbReference>
<comment type="caution">
    <text evidence="11">The sequence shown here is derived from an EMBL/GenBank/DDBJ whole genome shotgun (WGS) entry which is preliminary data.</text>
</comment>
<evidence type="ECO:0000259" key="10">
    <source>
        <dbReference type="PROSITE" id="PS51371"/>
    </source>
</evidence>
<evidence type="ECO:0000256" key="7">
    <source>
        <dbReference type="ARBA" id="ARBA00023214"/>
    </source>
</evidence>
<dbReference type="PRINTS" id="PR00762">
    <property type="entry name" value="CLCHANNEL"/>
</dbReference>
<keyword evidence="7 9" id="KW-0868">Chloride</keyword>
<keyword evidence="2 9" id="KW-0813">Transport</keyword>
<feature type="transmembrane region" description="Helical" evidence="9">
    <location>
        <begin position="485"/>
        <end position="507"/>
    </location>
</feature>
<dbReference type="Gene3D" id="3.90.1280.20">
    <property type="match status" value="1"/>
</dbReference>
<dbReference type="PANTHER" id="PTHR45711">
    <property type="entry name" value="CHLORIDE CHANNEL PROTEIN"/>
    <property type="match status" value="1"/>
</dbReference>
<dbReference type="SUPFAM" id="SSF81340">
    <property type="entry name" value="Clc chloride channel"/>
    <property type="match status" value="1"/>
</dbReference>
<dbReference type="GO" id="GO:0008021">
    <property type="term" value="C:synaptic vesicle"/>
    <property type="evidence" value="ECO:0007669"/>
    <property type="project" value="TreeGrafter"/>
</dbReference>
<reference evidence="11 12" key="1">
    <citation type="submission" date="2024-03" db="EMBL/GenBank/DDBJ databases">
        <title>Adaptation during the transition from Ophiocordyceps entomopathogen to insect associate is accompanied by gene loss and intensified selection.</title>
        <authorList>
            <person name="Ward C.M."/>
            <person name="Onetto C.A."/>
            <person name="Borneman A.R."/>
        </authorList>
    </citation>
    <scope>NUCLEOTIDE SEQUENCE [LARGE SCALE GENOMIC DNA]</scope>
    <source>
        <strain evidence="11">AWRI1</strain>
        <tissue evidence="11">Single Adult Female</tissue>
    </source>
</reference>
<dbReference type="GO" id="GO:0005794">
    <property type="term" value="C:Golgi apparatus"/>
    <property type="evidence" value="ECO:0007669"/>
    <property type="project" value="TreeGrafter"/>
</dbReference>
<keyword evidence="12" id="KW-1185">Reference proteome</keyword>
<feature type="transmembrane region" description="Helical" evidence="9">
    <location>
        <begin position="561"/>
        <end position="586"/>
    </location>
</feature>
<dbReference type="AlphaFoldDB" id="A0AAN9T3W9"/>
<dbReference type="CDD" id="cd03684">
    <property type="entry name" value="ClC_3_like"/>
    <property type="match status" value="1"/>
</dbReference>
<keyword evidence="8" id="KW-0129">CBS domain</keyword>
<dbReference type="InterPro" id="IPR014743">
    <property type="entry name" value="Cl-channel_core"/>
</dbReference>
<dbReference type="Pfam" id="PF00654">
    <property type="entry name" value="Voltage_CLC"/>
    <property type="match status" value="1"/>
</dbReference>
<dbReference type="Proteomes" id="UP001367676">
    <property type="component" value="Unassembled WGS sequence"/>
</dbReference>
<evidence type="ECO:0000313" key="11">
    <source>
        <dbReference type="EMBL" id="KAK7571981.1"/>
    </source>
</evidence>
<dbReference type="GO" id="GO:0010008">
    <property type="term" value="C:endosome membrane"/>
    <property type="evidence" value="ECO:0007669"/>
    <property type="project" value="UniProtKB-SubCell"/>
</dbReference>
<evidence type="ECO:0000256" key="4">
    <source>
        <dbReference type="ARBA" id="ARBA00022989"/>
    </source>
</evidence>
<evidence type="ECO:0000256" key="6">
    <source>
        <dbReference type="ARBA" id="ARBA00023136"/>
    </source>
</evidence>
<dbReference type="SUPFAM" id="SSF54631">
    <property type="entry name" value="CBS-domain pair"/>
    <property type="match status" value="1"/>
</dbReference>
<gene>
    <name evidence="11" type="ORF">V9T40_014453</name>
</gene>
<dbReference type="InterPro" id="IPR000644">
    <property type="entry name" value="CBS_dom"/>
</dbReference>
<feature type="transmembrane region" description="Helical" evidence="9">
    <location>
        <begin position="376"/>
        <end position="397"/>
    </location>
</feature>
<name>A0AAN9T3W9_9HEMI</name>
<dbReference type="PROSITE" id="PS51371">
    <property type="entry name" value="CBS"/>
    <property type="match status" value="2"/>
</dbReference>
<evidence type="ECO:0000256" key="1">
    <source>
        <dbReference type="ARBA" id="ARBA00004337"/>
    </source>
</evidence>
<accession>A0AAN9T3W9</accession>
<dbReference type="GO" id="GO:0005247">
    <property type="term" value="F:voltage-gated chloride channel activity"/>
    <property type="evidence" value="ECO:0007669"/>
    <property type="project" value="TreeGrafter"/>
</dbReference>
<dbReference type="PANTHER" id="PTHR45711:SF6">
    <property type="entry name" value="CHLORIDE CHANNEL PROTEIN"/>
    <property type="match status" value="1"/>
</dbReference>
<dbReference type="Gene3D" id="1.10.3080.10">
    <property type="entry name" value="Clc chloride channel"/>
    <property type="match status" value="1"/>
</dbReference>
<evidence type="ECO:0000256" key="2">
    <source>
        <dbReference type="ARBA" id="ARBA00022448"/>
    </source>
</evidence>
<dbReference type="EMBL" id="JBBCAQ010000038">
    <property type="protein sequence ID" value="KAK7571981.1"/>
    <property type="molecule type" value="Genomic_DNA"/>
</dbReference>
<feature type="transmembrane region" description="Helical" evidence="9">
    <location>
        <begin position="193"/>
        <end position="215"/>
    </location>
</feature>
<keyword evidence="6 9" id="KW-0472">Membrane</keyword>
<feature type="transmembrane region" description="Helical" evidence="9">
    <location>
        <begin position="514"/>
        <end position="533"/>
    </location>
</feature>
<sequence length="805" mass="88897">MEGWSSTAARREFIFMKKEFIKGKKLKNRSSYLSSDDDMVDITTTGTTAEGTLPKDLQFSTQDSEDIPGIGQYEDFHTIDWQRDIARDRMRHRYIVKKKKNSFLDTVKGAHDAWSGWLCVFLVGVVTGTVAGIIDIGSSWMSDLKFGICPDAFWLNMEQCCWSSNETTFGGVKGNCSQWRMWSEIFGSSRVGLWAYIVSYLSFIIFALSFAALAAGLVRVFAPYACGSGVPEIKTILGGFIIRGYLGKWTLIIKSIGIMLAVSAGLTLGKEGPMVHIASCIGNILTYLFPKYGKNEAKKREILSAAAAAGVSVAFGAPIGGVLFSLEEVSYYFPLKTLWRSFFCALIAAFVLRSINPFGNEHSVLYFVEYNKPWNFFELIPFIGLGVIGGCIATIFIKANVYWCRRRKATKLGQYPVTEVLVITAVTAVLSFPNPYSRMSMSQLIYLLFSQCGPSSSDGLCDYVYVSDNTSFETATSAEAGPGVYRAILLLLLTLVLKLVTVIFTFGIKIPCGLFIPSLCLGSIAGRIVGIGMQQLAFRYPHLWIFNGECDNSDDCITPGLYAMVGAAAVLGGITRMTVSLVVIMFELTGGVRYIVPLMAAAMASKWVGDALGKQGIYDAHIGLNGYPFLDSKEEFSHTGLAADVMQPKRGATLNVLTQDSMTVSEVESLMKRTDHNGFPVVVSQESQYLVGYVLKRDLMLAIANFRRNHEYFDEHAIVIFTSTSPQQSINAPPFLKLKKILDMAPITITDQTPMETVIDMFRKLGLRQTLVTHNGRLLGIITKKDVLRYVRQLGNEDPSSVLFT</sequence>
<dbReference type="InterPro" id="IPR046342">
    <property type="entry name" value="CBS_dom_sf"/>
</dbReference>
<feature type="transmembrane region" description="Helical" evidence="9">
    <location>
        <begin position="114"/>
        <end position="136"/>
    </location>
</feature>
<proteinExistence type="inferred from homology"/>
<feature type="transmembrane region" description="Helical" evidence="9">
    <location>
        <begin position="302"/>
        <end position="326"/>
    </location>
</feature>
<keyword evidence="5 9" id="KW-0406">Ion transport</keyword>
<comment type="subcellular location">
    <subcellularLocation>
        <location evidence="1">Endosome membrane</location>
        <topology evidence="1">Multi-pass membrane protein</topology>
    </subcellularLocation>
    <subcellularLocation>
        <location evidence="9">Membrane</location>
        <topology evidence="9">Multi-pass membrane protein</topology>
    </subcellularLocation>
</comment>
<dbReference type="GO" id="GO:0005886">
    <property type="term" value="C:plasma membrane"/>
    <property type="evidence" value="ECO:0007669"/>
    <property type="project" value="TreeGrafter"/>
</dbReference>
<dbReference type="CDD" id="cd04591">
    <property type="entry name" value="CBS_pair_voltage-gated_CLC_euk_bac"/>
    <property type="match status" value="1"/>
</dbReference>
<dbReference type="GO" id="GO:0005769">
    <property type="term" value="C:early endosome"/>
    <property type="evidence" value="ECO:0007669"/>
    <property type="project" value="TreeGrafter"/>
</dbReference>